<keyword evidence="3" id="KW-1185">Reference proteome</keyword>
<keyword evidence="1" id="KW-0732">Signal</keyword>
<dbReference type="Proteomes" id="UP001328107">
    <property type="component" value="Unassembled WGS sequence"/>
</dbReference>
<sequence>LLQMRLLLFLLAILGSIAAQAITPNALLCSTMQMSTAPAAVKTKYKTLLTNLIKDTTLAAQQTRVKNWLNNNYVAAGIPKANLDYVLPNTASKIASRWRIVVYCKGLLAKIKPNLGATKFEEIRKLLWKLDKDSNNIPMFSYDDWKTKAVAAISDATKKATVKNIIADWELADGKKSPDNFNNDGFAWMAPPGFNGCSIV</sequence>
<feature type="signal peptide" evidence="1">
    <location>
        <begin position="1"/>
        <end position="19"/>
    </location>
</feature>
<evidence type="ECO:0000313" key="2">
    <source>
        <dbReference type="EMBL" id="GMR46917.1"/>
    </source>
</evidence>
<gene>
    <name evidence="2" type="ORF">PMAYCL1PPCAC_17112</name>
</gene>
<comment type="caution">
    <text evidence="2">The sequence shown here is derived from an EMBL/GenBank/DDBJ whole genome shotgun (WGS) entry which is preliminary data.</text>
</comment>
<proteinExistence type="predicted"/>
<evidence type="ECO:0000256" key="1">
    <source>
        <dbReference type="SAM" id="SignalP"/>
    </source>
</evidence>
<organism evidence="2 3">
    <name type="scientific">Pristionchus mayeri</name>
    <dbReference type="NCBI Taxonomy" id="1317129"/>
    <lineage>
        <taxon>Eukaryota</taxon>
        <taxon>Metazoa</taxon>
        <taxon>Ecdysozoa</taxon>
        <taxon>Nematoda</taxon>
        <taxon>Chromadorea</taxon>
        <taxon>Rhabditida</taxon>
        <taxon>Rhabditina</taxon>
        <taxon>Diplogasteromorpha</taxon>
        <taxon>Diplogasteroidea</taxon>
        <taxon>Neodiplogasteridae</taxon>
        <taxon>Pristionchus</taxon>
    </lineage>
</organism>
<feature type="chain" id="PRO_5042817787" evidence="1">
    <location>
        <begin position="20"/>
        <end position="200"/>
    </location>
</feature>
<evidence type="ECO:0000313" key="3">
    <source>
        <dbReference type="Proteomes" id="UP001328107"/>
    </source>
</evidence>
<feature type="non-terminal residue" evidence="2">
    <location>
        <position position="1"/>
    </location>
</feature>
<name>A0AAN5I002_9BILA</name>
<accession>A0AAN5I002</accession>
<dbReference type="AlphaFoldDB" id="A0AAN5I002"/>
<reference evidence="3" key="1">
    <citation type="submission" date="2022-10" db="EMBL/GenBank/DDBJ databases">
        <title>Genome assembly of Pristionchus species.</title>
        <authorList>
            <person name="Yoshida K."/>
            <person name="Sommer R.J."/>
        </authorList>
    </citation>
    <scope>NUCLEOTIDE SEQUENCE [LARGE SCALE GENOMIC DNA]</scope>
    <source>
        <strain evidence="3">RS5460</strain>
    </source>
</reference>
<dbReference type="EMBL" id="BTRK01000004">
    <property type="protein sequence ID" value="GMR46917.1"/>
    <property type="molecule type" value="Genomic_DNA"/>
</dbReference>
<protein>
    <submittedName>
        <fullName evidence="2">Uncharacterized protein</fullName>
    </submittedName>
</protein>